<reference evidence="2" key="1">
    <citation type="submission" date="2021-01" db="EMBL/GenBank/DDBJ databases">
        <authorList>
            <person name="Corre E."/>
            <person name="Pelletier E."/>
            <person name="Niang G."/>
            <person name="Scheremetjew M."/>
            <person name="Finn R."/>
            <person name="Kale V."/>
            <person name="Holt S."/>
            <person name="Cochrane G."/>
            <person name="Meng A."/>
            <person name="Brown T."/>
            <person name="Cohen L."/>
        </authorList>
    </citation>
    <scope>NUCLEOTIDE SEQUENCE</scope>
    <source>
        <strain evidence="2">CCMP325</strain>
    </source>
</reference>
<dbReference type="SUPFAM" id="SSF55961">
    <property type="entry name" value="Bet v1-like"/>
    <property type="match status" value="1"/>
</dbReference>
<dbReference type="EMBL" id="HBEO01015398">
    <property type="protein sequence ID" value="CAD8484072.1"/>
    <property type="molecule type" value="Transcribed_RNA"/>
</dbReference>
<gene>
    <name evidence="2" type="ORF">HPHI1048_LOCUS10445</name>
</gene>
<feature type="signal peptide" evidence="1">
    <location>
        <begin position="1"/>
        <end position="23"/>
    </location>
</feature>
<evidence type="ECO:0008006" key="3">
    <source>
        <dbReference type="Google" id="ProtNLM"/>
    </source>
</evidence>
<evidence type="ECO:0000313" key="2">
    <source>
        <dbReference type="EMBL" id="CAD8484072.1"/>
    </source>
</evidence>
<accession>A0A7S0HLM7</accession>
<proteinExistence type="predicted"/>
<protein>
    <recommendedName>
        <fullName evidence="3">Coenzyme Q-binding protein COQ10 START domain-containing protein</fullName>
    </recommendedName>
</protein>
<dbReference type="Gene3D" id="3.30.530.20">
    <property type="match status" value="1"/>
</dbReference>
<feature type="chain" id="PRO_5031103168" description="Coenzyme Q-binding protein COQ10 START domain-containing protein" evidence="1">
    <location>
        <begin position="24"/>
        <end position="311"/>
    </location>
</feature>
<dbReference type="AlphaFoldDB" id="A0A7S0HLM7"/>
<organism evidence="2">
    <name type="scientific">Hanusia phi</name>
    <dbReference type="NCBI Taxonomy" id="3032"/>
    <lineage>
        <taxon>Eukaryota</taxon>
        <taxon>Cryptophyceae</taxon>
        <taxon>Pyrenomonadales</taxon>
        <taxon>Geminigeraceae</taxon>
        <taxon>Hanusia</taxon>
    </lineage>
</organism>
<evidence type="ECO:0000256" key="1">
    <source>
        <dbReference type="SAM" id="SignalP"/>
    </source>
</evidence>
<name>A0A7S0HLM7_9CRYP</name>
<sequence>MLASKQRFLIVLFLSCLQVGCCGFERSSCKLKPAETLRLRGGGLFDSLLGCFGCCFDQQHRDDQHDSKRTKSRIGRMERTVTINAPINKIYKVITDFKHYNDWSGDGIKDMVVKQSSPTFWEIQYITGCFGMKFYFSMYWAMKAHTRVAFRNVHSTRLIKMMRGEYTLKELSSNSTQVYFTVSADISGPIPHFVKVAIAKLLVHIACSDLKTYVESERSDINLRAYGLWPEDAGVGATIQHITRFISQMDNNVKPMRDMIIFTATSHVRRIKRNSKMYLNSLLRIAALGWIAANSLKVVQGSSKSSSGEKS</sequence>
<dbReference type="InterPro" id="IPR023393">
    <property type="entry name" value="START-like_dom_sf"/>
</dbReference>
<keyword evidence="1" id="KW-0732">Signal</keyword>